<dbReference type="Proteomes" id="UP001060085">
    <property type="component" value="Linkage Group LG07"/>
</dbReference>
<evidence type="ECO:0000313" key="2">
    <source>
        <dbReference type="Proteomes" id="UP001060085"/>
    </source>
</evidence>
<accession>A0ACC0A231</accession>
<keyword evidence="2" id="KW-1185">Reference proteome</keyword>
<organism evidence="1 2">
    <name type="scientific">Catharanthus roseus</name>
    <name type="common">Madagascar periwinkle</name>
    <name type="synonym">Vinca rosea</name>
    <dbReference type="NCBI Taxonomy" id="4058"/>
    <lineage>
        <taxon>Eukaryota</taxon>
        <taxon>Viridiplantae</taxon>
        <taxon>Streptophyta</taxon>
        <taxon>Embryophyta</taxon>
        <taxon>Tracheophyta</taxon>
        <taxon>Spermatophyta</taxon>
        <taxon>Magnoliopsida</taxon>
        <taxon>eudicotyledons</taxon>
        <taxon>Gunneridae</taxon>
        <taxon>Pentapetalae</taxon>
        <taxon>asterids</taxon>
        <taxon>lamiids</taxon>
        <taxon>Gentianales</taxon>
        <taxon>Apocynaceae</taxon>
        <taxon>Rauvolfioideae</taxon>
        <taxon>Vinceae</taxon>
        <taxon>Catharanthinae</taxon>
        <taxon>Catharanthus</taxon>
    </lineage>
</organism>
<sequence>MHIEKNVCVTLLEMDKKRDFKSRLDLKEMGIRPDLHPVQKENGKVFTPPASFVLNKKEKTIFCKALKGVKVSDGYVANLSRCVQLNPSKILGLKSHGLLHFDAGIIAHFSEKNLAKICD</sequence>
<protein>
    <submittedName>
        <fullName evidence="1">Uncharacterized protein</fullName>
    </submittedName>
</protein>
<evidence type="ECO:0000313" key="1">
    <source>
        <dbReference type="EMBL" id="KAI5653566.1"/>
    </source>
</evidence>
<comment type="caution">
    <text evidence="1">The sequence shown here is derived from an EMBL/GenBank/DDBJ whole genome shotgun (WGS) entry which is preliminary data.</text>
</comment>
<gene>
    <name evidence="1" type="ORF">M9H77_30753</name>
</gene>
<proteinExistence type="predicted"/>
<name>A0ACC0A231_CATRO</name>
<dbReference type="EMBL" id="CM044707">
    <property type="protein sequence ID" value="KAI5653566.1"/>
    <property type="molecule type" value="Genomic_DNA"/>
</dbReference>
<reference evidence="2" key="1">
    <citation type="journal article" date="2023" name="Nat. Plants">
        <title>Single-cell RNA sequencing provides a high-resolution roadmap for understanding the multicellular compartmentation of specialized metabolism.</title>
        <authorList>
            <person name="Sun S."/>
            <person name="Shen X."/>
            <person name="Li Y."/>
            <person name="Li Y."/>
            <person name="Wang S."/>
            <person name="Li R."/>
            <person name="Zhang H."/>
            <person name="Shen G."/>
            <person name="Guo B."/>
            <person name="Wei J."/>
            <person name="Xu J."/>
            <person name="St-Pierre B."/>
            <person name="Chen S."/>
            <person name="Sun C."/>
        </authorList>
    </citation>
    <scope>NUCLEOTIDE SEQUENCE [LARGE SCALE GENOMIC DNA]</scope>
</reference>